<dbReference type="Pfam" id="PF01966">
    <property type="entry name" value="HD"/>
    <property type="match status" value="1"/>
</dbReference>
<dbReference type="SUPFAM" id="SSF109604">
    <property type="entry name" value="HD-domain/PDEase-like"/>
    <property type="match status" value="1"/>
</dbReference>
<accession>A0ABS1HJN5</accession>
<dbReference type="PANTHER" id="PTHR35795">
    <property type="entry name" value="SLR1885 PROTEIN"/>
    <property type="match status" value="1"/>
</dbReference>
<feature type="domain" description="HD" evidence="1">
    <location>
        <begin position="23"/>
        <end position="140"/>
    </location>
</feature>
<dbReference type="InterPro" id="IPR006674">
    <property type="entry name" value="HD_domain"/>
</dbReference>
<name>A0ABS1HJN5_9BACT</name>
<dbReference type="InterPro" id="IPR051094">
    <property type="entry name" value="Diverse_Catalytic_Enzymes"/>
</dbReference>
<dbReference type="PANTHER" id="PTHR35795:SF1">
    <property type="entry name" value="BIS(5'-NUCLEOSYL)-TETRAPHOSPHATASE, SYMMETRICAL"/>
    <property type="match status" value="1"/>
</dbReference>
<comment type="caution">
    <text evidence="2">The sequence shown here is derived from an EMBL/GenBank/DDBJ whole genome shotgun (WGS) entry which is preliminary data.</text>
</comment>
<reference evidence="2 3" key="1">
    <citation type="submission" date="2021-01" db="EMBL/GenBank/DDBJ databases">
        <title>Carboxyliciviraga sp.nov., isolated from coastal sediments.</title>
        <authorList>
            <person name="Lu D."/>
            <person name="Zhang T."/>
        </authorList>
    </citation>
    <scope>NUCLEOTIDE SEQUENCE [LARGE SCALE GENOMIC DNA]</scope>
    <source>
        <strain evidence="2 3">N1Y132</strain>
    </source>
</reference>
<dbReference type="CDD" id="cd00077">
    <property type="entry name" value="HDc"/>
    <property type="match status" value="1"/>
</dbReference>
<dbReference type="EMBL" id="JAENRR010000023">
    <property type="protein sequence ID" value="MBK3517893.1"/>
    <property type="molecule type" value="Genomic_DNA"/>
</dbReference>
<protein>
    <submittedName>
        <fullName evidence="2">Phosphohydrolase</fullName>
    </submittedName>
</protein>
<evidence type="ECO:0000259" key="1">
    <source>
        <dbReference type="Pfam" id="PF01966"/>
    </source>
</evidence>
<evidence type="ECO:0000313" key="2">
    <source>
        <dbReference type="EMBL" id="MBK3517893.1"/>
    </source>
</evidence>
<gene>
    <name evidence="2" type="ORF">JIV24_11165</name>
</gene>
<dbReference type="Proteomes" id="UP000605676">
    <property type="component" value="Unassembled WGS sequence"/>
</dbReference>
<proteinExistence type="predicted"/>
<sequence>MNPLGIINKYYDEGSPLWVTLTEHSKAVRDKALDIISNHPELNADGLFVSEAAMLHDIGIFLTKAPDLHCNGTYPYICHGYLGRELLEKEGYPLHGLVCERHTGTGLSVIDIQQQNLPIPHREMVPVSIEEQIICFADKFYSKSRELTKAKSIDKIIKSMRKHGEHQSQKFEEWCGLFL</sequence>
<evidence type="ECO:0000313" key="3">
    <source>
        <dbReference type="Proteomes" id="UP000605676"/>
    </source>
</evidence>
<dbReference type="InterPro" id="IPR003607">
    <property type="entry name" value="HD/PDEase_dom"/>
</dbReference>
<keyword evidence="3" id="KW-1185">Reference proteome</keyword>
<dbReference type="Gene3D" id="1.10.3210.10">
    <property type="entry name" value="Hypothetical protein af1432"/>
    <property type="match status" value="1"/>
</dbReference>
<organism evidence="2 3">
    <name type="scientific">Carboxylicivirga marina</name>
    <dbReference type="NCBI Taxonomy" id="2800988"/>
    <lineage>
        <taxon>Bacteria</taxon>
        <taxon>Pseudomonadati</taxon>
        <taxon>Bacteroidota</taxon>
        <taxon>Bacteroidia</taxon>
        <taxon>Marinilabiliales</taxon>
        <taxon>Marinilabiliaceae</taxon>
        <taxon>Carboxylicivirga</taxon>
    </lineage>
</organism>
<dbReference type="RefSeq" id="WP_200465121.1">
    <property type="nucleotide sequence ID" value="NZ_JAENRR010000023.1"/>
</dbReference>